<name>A0A6P5YA45_DURZI</name>
<dbReference type="GO" id="GO:0080044">
    <property type="term" value="F:quercetin 7-O-glucosyltransferase activity"/>
    <property type="evidence" value="ECO:0007669"/>
    <property type="project" value="TreeGrafter"/>
</dbReference>
<dbReference type="KEGG" id="dzi:111290291"/>
<gene>
    <name evidence="4" type="primary">LOC111290291</name>
</gene>
<protein>
    <submittedName>
        <fullName evidence="4">UDP-glycosyltransferase 83A1-like</fullName>
    </submittedName>
</protein>
<sequence length="297" mass="32908">MPWPHVLVISYPAQGHVAPLLKLSLQIALQGVEVTFVNTKFIHEKFMVSMPEKDKEQSLISLVSIPDGLDRDDRNDVFKLAESIGRVMPEWLRRWELEPIAFWPAGAACFALSVHIPQLIDAQVIDNEGTLMKETFLLSKNMPAWSSSDIAWNSPTLKLIPNILPVAPLLASNRSGAFAGNCWPEDSTCLKWLDKQTADYVIYVAFGGTTILSVQQSQNRYETTSKVAFKDSLYFILCILDNFRRAKYCTVKATSKILIKCAKKGSCRHPIWSGPKAIGPGPIGFGLKPIGSDSGSN</sequence>
<dbReference type="AlphaFoldDB" id="A0A6P5YA45"/>
<evidence type="ECO:0000313" key="4">
    <source>
        <dbReference type="RefSeq" id="XP_022737333.1"/>
    </source>
</evidence>
<keyword evidence="3" id="KW-1185">Reference proteome</keyword>
<keyword evidence="2" id="KW-0328">Glycosyltransferase</keyword>
<proteinExistence type="inferred from homology"/>
<dbReference type="RefSeq" id="XP_022737333.1">
    <property type="nucleotide sequence ID" value="XM_022881598.1"/>
</dbReference>
<dbReference type="Gene3D" id="3.40.50.2000">
    <property type="entry name" value="Glycogen Phosphorylase B"/>
    <property type="match status" value="2"/>
</dbReference>
<evidence type="ECO:0000256" key="1">
    <source>
        <dbReference type="ARBA" id="ARBA00009995"/>
    </source>
</evidence>
<comment type="similarity">
    <text evidence="1">Belongs to the UDP-glycosyltransferase family.</text>
</comment>
<dbReference type="PANTHER" id="PTHR11926">
    <property type="entry name" value="GLUCOSYL/GLUCURONOSYL TRANSFERASES"/>
    <property type="match status" value="1"/>
</dbReference>
<evidence type="ECO:0000256" key="2">
    <source>
        <dbReference type="ARBA" id="ARBA00022676"/>
    </source>
</evidence>
<accession>A0A6P5YA45</accession>
<dbReference type="GO" id="GO:0080043">
    <property type="term" value="F:quercetin 3-O-glucosyltransferase activity"/>
    <property type="evidence" value="ECO:0007669"/>
    <property type="project" value="TreeGrafter"/>
</dbReference>
<dbReference type="SUPFAM" id="SSF53756">
    <property type="entry name" value="UDP-Glycosyltransferase/glycogen phosphorylase"/>
    <property type="match status" value="1"/>
</dbReference>
<organism evidence="3 4">
    <name type="scientific">Durio zibethinus</name>
    <name type="common">Durian</name>
    <dbReference type="NCBI Taxonomy" id="66656"/>
    <lineage>
        <taxon>Eukaryota</taxon>
        <taxon>Viridiplantae</taxon>
        <taxon>Streptophyta</taxon>
        <taxon>Embryophyta</taxon>
        <taxon>Tracheophyta</taxon>
        <taxon>Spermatophyta</taxon>
        <taxon>Magnoliopsida</taxon>
        <taxon>eudicotyledons</taxon>
        <taxon>Gunneridae</taxon>
        <taxon>Pentapetalae</taxon>
        <taxon>rosids</taxon>
        <taxon>malvids</taxon>
        <taxon>Malvales</taxon>
        <taxon>Malvaceae</taxon>
        <taxon>Helicteroideae</taxon>
        <taxon>Durio</taxon>
    </lineage>
</organism>
<dbReference type="GeneID" id="111290291"/>
<dbReference type="PANTHER" id="PTHR11926:SF1412">
    <property type="entry name" value="UDP-GLYCOSYLTRANSFERASE 83A1-LIKE"/>
    <property type="match status" value="1"/>
</dbReference>
<reference evidence="4" key="1">
    <citation type="submission" date="2025-08" db="UniProtKB">
        <authorList>
            <consortium name="RefSeq"/>
        </authorList>
    </citation>
    <scope>IDENTIFICATION</scope>
    <source>
        <tissue evidence="4">Fruit stalk</tissue>
    </source>
</reference>
<evidence type="ECO:0000313" key="3">
    <source>
        <dbReference type="Proteomes" id="UP000515121"/>
    </source>
</evidence>
<dbReference type="OrthoDB" id="5835829at2759"/>
<keyword evidence="2" id="KW-0808">Transferase</keyword>
<dbReference type="Proteomes" id="UP000515121">
    <property type="component" value="Unplaced"/>
</dbReference>